<keyword evidence="2" id="KW-0812">Transmembrane</keyword>
<dbReference type="Proteomes" id="UP001187192">
    <property type="component" value="Unassembled WGS sequence"/>
</dbReference>
<name>A0AA88JEU2_FICCA</name>
<dbReference type="EMBL" id="BTGU01010853">
    <property type="protein sequence ID" value="GMN74328.1"/>
    <property type="molecule type" value="Genomic_DNA"/>
</dbReference>
<feature type="transmembrane region" description="Helical" evidence="2">
    <location>
        <begin position="126"/>
        <end position="145"/>
    </location>
</feature>
<accession>A0AA88JEU2</accession>
<evidence type="ECO:0000313" key="4">
    <source>
        <dbReference type="Proteomes" id="UP001187192"/>
    </source>
</evidence>
<dbReference type="AlphaFoldDB" id="A0AA88JEU2"/>
<keyword evidence="4" id="KW-1185">Reference proteome</keyword>
<evidence type="ECO:0000256" key="2">
    <source>
        <dbReference type="SAM" id="Phobius"/>
    </source>
</evidence>
<sequence>MAAQRQPISEDDEETSSKIGGASAAMVSSTKSLSELDRININWLDGWAKRVSPNNQLRETSMKNMSLPYARKVVLACRANQENVVVKSRHNCEPPQIGVLSEVHHDSQRITVATVPPLFRWDSHEIAVTGVTSGFVFAIAIAIAIQSPVGDSSRLPGDYSYCHTSPSPSP</sequence>
<evidence type="ECO:0000256" key="1">
    <source>
        <dbReference type="SAM" id="MobiDB-lite"/>
    </source>
</evidence>
<comment type="caution">
    <text evidence="3">The sequence shown here is derived from an EMBL/GenBank/DDBJ whole genome shotgun (WGS) entry which is preliminary data.</text>
</comment>
<evidence type="ECO:0000313" key="3">
    <source>
        <dbReference type="EMBL" id="GMN74328.1"/>
    </source>
</evidence>
<keyword evidence="2" id="KW-0472">Membrane</keyword>
<protein>
    <submittedName>
        <fullName evidence="3">Uncharacterized protein</fullName>
    </submittedName>
</protein>
<gene>
    <name evidence="3" type="ORF">TIFTF001_052355</name>
</gene>
<proteinExistence type="predicted"/>
<feature type="region of interest" description="Disordered" evidence="1">
    <location>
        <begin position="1"/>
        <end position="24"/>
    </location>
</feature>
<keyword evidence="2" id="KW-1133">Transmembrane helix</keyword>
<organism evidence="3 4">
    <name type="scientific">Ficus carica</name>
    <name type="common">Common fig</name>
    <dbReference type="NCBI Taxonomy" id="3494"/>
    <lineage>
        <taxon>Eukaryota</taxon>
        <taxon>Viridiplantae</taxon>
        <taxon>Streptophyta</taxon>
        <taxon>Embryophyta</taxon>
        <taxon>Tracheophyta</taxon>
        <taxon>Spermatophyta</taxon>
        <taxon>Magnoliopsida</taxon>
        <taxon>eudicotyledons</taxon>
        <taxon>Gunneridae</taxon>
        <taxon>Pentapetalae</taxon>
        <taxon>rosids</taxon>
        <taxon>fabids</taxon>
        <taxon>Rosales</taxon>
        <taxon>Moraceae</taxon>
        <taxon>Ficeae</taxon>
        <taxon>Ficus</taxon>
    </lineage>
</organism>
<reference evidence="3" key="1">
    <citation type="submission" date="2023-07" db="EMBL/GenBank/DDBJ databases">
        <title>draft genome sequence of fig (Ficus carica).</title>
        <authorList>
            <person name="Takahashi T."/>
            <person name="Nishimura K."/>
        </authorList>
    </citation>
    <scope>NUCLEOTIDE SEQUENCE</scope>
</reference>